<feature type="transmembrane region" description="Helical" evidence="12">
    <location>
        <begin position="136"/>
        <end position="154"/>
    </location>
</feature>
<sequence>MRNTLQTKMKRSVRASLEGLERIKAIDIVIFFVVMMMKLVLFDRFVHVPNMAMSWDDVLVGLGTLALVSFWTMWLAPRARTVALLALNLILTFVIYADLVYFRYFQDLISIPVLLQAGQVGELGDSIWTLIGPADLWFIVEWPFIIAFGVYAFAQRRRRGTAAKAAVSAAERIKRRWFNVVFRVSSSLIIFAAGMTLVFVPINIAKQTWAIGLFVGNWWNLSLYNVTGVLGFHGYDAYRYARDNILHENTLTATEIAEAKQFFDERGETRRQLESDPLFGAYKGSNVILIQLEAFQNFMIGRTIGGQEVTPNMNKLIEESLYFNRFYHQTSQGRTSDADLAANASLQPMITGSVFIRYAQHEIDSLASILKKKGYSPNVFHAYDGGFWNRNTMYGNMGYDHFYNRKDFTIDEPLGWSLGDNSFFRQSVDIMKETKQPFYSFLISLSSHHPFPLPKDYQTLDVGEFEETIFGDYLEAAHYVDTSLGNMIEQLKKEGLWDKSIFLFYGDHDNSIRDWTQFEQFLGQPLNEVDRYNALKQVPFVVHVPDGKLKGLHEEVGGQLDITPTILHLLGIPSAESYHLGTPLVTEQPLAGKRVVMREGAYTDGSVWFFPATDGLPEHNRCLDAVTGETLDNSACPASSEARKELVMSDRVVVYDLIREFRKQPEVQ</sequence>
<keyword evidence="5 12" id="KW-0812">Transmembrane</keyword>
<feature type="binding site" evidence="11">
    <location>
        <position position="507"/>
    </location>
    <ligand>
        <name>Mn(2+)</name>
        <dbReference type="ChEBI" id="CHEBI:29035"/>
    </ligand>
</feature>
<dbReference type="SUPFAM" id="SSF53649">
    <property type="entry name" value="Alkaline phosphatase-like"/>
    <property type="match status" value="1"/>
</dbReference>
<evidence type="ECO:0000256" key="6">
    <source>
        <dbReference type="ARBA" id="ARBA00022989"/>
    </source>
</evidence>
<dbReference type="Gene3D" id="3.40.720.10">
    <property type="entry name" value="Alkaline Phosphatase, subunit A"/>
    <property type="match status" value="1"/>
</dbReference>
<evidence type="ECO:0000256" key="5">
    <source>
        <dbReference type="ARBA" id="ARBA00022692"/>
    </source>
</evidence>
<comment type="pathway">
    <text evidence="2">Cell wall biogenesis; lipoteichoic acid biosynthesis.</text>
</comment>
<evidence type="ECO:0000313" key="15">
    <source>
        <dbReference type="Proteomes" id="UP000323257"/>
    </source>
</evidence>
<dbReference type="Proteomes" id="UP000323257">
    <property type="component" value="Unassembled WGS sequence"/>
</dbReference>
<evidence type="ECO:0000256" key="7">
    <source>
        <dbReference type="ARBA" id="ARBA00023136"/>
    </source>
</evidence>
<proteinExistence type="inferred from homology"/>
<dbReference type="GO" id="GO:0046872">
    <property type="term" value="F:metal ion binding"/>
    <property type="evidence" value="ECO:0007669"/>
    <property type="project" value="UniProtKB-KW"/>
</dbReference>
<keyword evidence="6 12" id="KW-1133">Transmembrane helix</keyword>
<organism evidence="14 15">
    <name type="scientific">Paenibacillus methanolicus</name>
    <dbReference type="NCBI Taxonomy" id="582686"/>
    <lineage>
        <taxon>Bacteria</taxon>
        <taxon>Bacillati</taxon>
        <taxon>Bacillota</taxon>
        <taxon>Bacilli</taxon>
        <taxon>Bacillales</taxon>
        <taxon>Paenibacillaceae</taxon>
        <taxon>Paenibacillus</taxon>
    </lineage>
</organism>
<dbReference type="GO" id="GO:0016740">
    <property type="term" value="F:transferase activity"/>
    <property type="evidence" value="ECO:0007669"/>
    <property type="project" value="UniProtKB-KW"/>
</dbReference>
<dbReference type="PANTHER" id="PTHR47371:SF3">
    <property type="entry name" value="PHOSPHOGLYCEROL TRANSFERASE I"/>
    <property type="match status" value="1"/>
</dbReference>
<evidence type="ECO:0000256" key="12">
    <source>
        <dbReference type="SAM" id="Phobius"/>
    </source>
</evidence>
<evidence type="ECO:0000256" key="8">
    <source>
        <dbReference type="PIRNR" id="PIRNR005091"/>
    </source>
</evidence>
<evidence type="ECO:0000256" key="2">
    <source>
        <dbReference type="ARBA" id="ARBA00004936"/>
    </source>
</evidence>
<accession>A0A5S5C3M2</accession>
<comment type="subcellular location">
    <subcellularLocation>
        <location evidence="1">Cell membrane</location>
        <topology evidence="1">Multi-pass membrane protein</topology>
    </subcellularLocation>
</comment>
<dbReference type="InterPro" id="IPR012160">
    <property type="entry name" value="LtaS-like"/>
</dbReference>
<feature type="transmembrane region" description="Helical" evidence="12">
    <location>
        <begin position="180"/>
        <end position="202"/>
    </location>
</feature>
<feature type="transmembrane region" description="Helical" evidence="12">
    <location>
        <begin position="83"/>
        <end position="104"/>
    </location>
</feature>
<evidence type="ECO:0000256" key="11">
    <source>
        <dbReference type="PIRSR" id="PIRSR005091-3"/>
    </source>
</evidence>
<keyword evidence="14" id="KW-0808">Transferase</keyword>
<protein>
    <submittedName>
        <fullName evidence="14">Phosphoglycerol transferase MdoB-like AlkP superfamily enzyme</fullName>
    </submittedName>
</protein>
<feature type="transmembrane region" description="Helical" evidence="12">
    <location>
        <begin position="25"/>
        <end position="46"/>
    </location>
</feature>
<reference evidence="14 15" key="1">
    <citation type="submission" date="2019-07" db="EMBL/GenBank/DDBJ databases">
        <title>Genomic Encyclopedia of Type Strains, Phase III (KMG-III): the genomes of soil and plant-associated and newly described type strains.</title>
        <authorList>
            <person name="Whitman W."/>
        </authorList>
    </citation>
    <scope>NUCLEOTIDE SEQUENCE [LARGE SCALE GENOMIC DNA]</scope>
    <source>
        <strain evidence="14 15">BL24</strain>
    </source>
</reference>
<keyword evidence="4 8" id="KW-1003">Cell membrane</keyword>
<dbReference type="InterPro" id="IPR017850">
    <property type="entry name" value="Alkaline_phosphatase_core_sf"/>
</dbReference>
<evidence type="ECO:0000256" key="9">
    <source>
        <dbReference type="PIRSR" id="PIRSR005091-1"/>
    </source>
</evidence>
<feature type="binding site" evidence="11">
    <location>
        <position position="508"/>
    </location>
    <ligand>
        <name>Mn(2+)</name>
        <dbReference type="ChEBI" id="CHEBI:29035"/>
    </ligand>
</feature>
<comment type="similarity">
    <text evidence="3 8">Belongs to the LTA synthase family.</text>
</comment>
<dbReference type="RefSeq" id="WP_148930336.1">
    <property type="nucleotide sequence ID" value="NZ_VNHS01000006.1"/>
</dbReference>
<evidence type="ECO:0000256" key="4">
    <source>
        <dbReference type="ARBA" id="ARBA00022475"/>
    </source>
</evidence>
<evidence type="ECO:0000256" key="1">
    <source>
        <dbReference type="ARBA" id="ARBA00004651"/>
    </source>
</evidence>
<feature type="binding site" evidence="10">
    <location>
        <position position="448"/>
    </location>
    <ligand>
        <name>substrate</name>
    </ligand>
</feature>
<dbReference type="InterPro" id="IPR050448">
    <property type="entry name" value="OpgB/LTA_synthase_biosynth"/>
</dbReference>
<dbReference type="GO" id="GO:0005886">
    <property type="term" value="C:plasma membrane"/>
    <property type="evidence" value="ECO:0007669"/>
    <property type="project" value="UniProtKB-SubCell"/>
</dbReference>
<gene>
    <name evidence="14" type="ORF">BCM02_106186</name>
</gene>
<dbReference type="EMBL" id="VNHS01000006">
    <property type="protein sequence ID" value="TYP73907.1"/>
    <property type="molecule type" value="Genomic_DNA"/>
</dbReference>
<keyword evidence="10" id="KW-0479">Metal-binding</keyword>
<evidence type="ECO:0000256" key="3">
    <source>
        <dbReference type="ARBA" id="ARBA00009983"/>
    </source>
</evidence>
<evidence type="ECO:0000313" key="14">
    <source>
        <dbReference type="EMBL" id="TYP73907.1"/>
    </source>
</evidence>
<evidence type="ECO:0000256" key="10">
    <source>
        <dbReference type="PIRSR" id="PIRSR005091-2"/>
    </source>
</evidence>
<dbReference type="OrthoDB" id="5901192at2"/>
<evidence type="ECO:0000259" key="13">
    <source>
        <dbReference type="Pfam" id="PF00884"/>
    </source>
</evidence>
<keyword evidence="7 8" id="KW-0472">Membrane</keyword>
<dbReference type="InterPro" id="IPR000917">
    <property type="entry name" value="Sulfatase_N"/>
</dbReference>
<keyword evidence="10" id="KW-0464">Manganese</keyword>
<feature type="active site" evidence="9">
    <location>
        <position position="335"/>
    </location>
</feature>
<name>A0A5S5C3M2_9BACL</name>
<dbReference type="Gene3D" id="3.30.1120.170">
    <property type="match status" value="1"/>
</dbReference>
<feature type="binding site" evidence="11">
    <location>
        <position position="293"/>
    </location>
    <ligand>
        <name>Mn(2+)</name>
        <dbReference type="ChEBI" id="CHEBI:29035"/>
    </ligand>
</feature>
<feature type="transmembrane region" description="Helical" evidence="12">
    <location>
        <begin position="58"/>
        <end position="76"/>
    </location>
</feature>
<keyword evidence="15" id="KW-1185">Reference proteome</keyword>
<dbReference type="CDD" id="cd16015">
    <property type="entry name" value="LTA_synthase"/>
    <property type="match status" value="1"/>
</dbReference>
<dbReference type="AlphaFoldDB" id="A0A5S5C3M2"/>
<comment type="caution">
    <text evidence="14">The sequence shown here is derived from an EMBL/GenBank/DDBJ whole genome shotgun (WGS) entry which is preliminary data.</text>
</comment>
<feature type="domain" description="Sulfatase N-terminal" evidence="13">
    <location>
        <begin position="285"/>
        <end position="572"/>
    </location>
</feature>
<dbReference type="PIRSF" id="PIRSF005091">
    <property type="entry name" value="Mmb_sulf_HI1246"/>
    <property type="match status" value="1"/>
</dbReference>
<dbReference type="Pfam" id="PF00884">
    <property type="entry name" value="Sulfatase"/>
    <property type="match status" value="1"/>
</dbReference>
<feature type="binding site" evidence="11">
    <location>
        <position position="335"/>
    </location>
    <ligand>
        <name>Mn(2+)</name>
        <dbReference type="ChEBI" id="CHEBI:29035"/>
    </ligand>
</feature>
<dbReference type="PANTHER" id="PTHR47371">
    <property type="entry name" value="LIPOTEICHOIC ACID SYNTHASE"/>
    <property type="match status" value="1"/>
</dbReference>